<dbReference type="Pfam" id="PF13692">
    <property type="entry name" value="Glyco_trans_1_4"/>
    <property type="match status" value="1"/>
</dbReference>
<dbReference type="PANTHER" id="PTHR45947:SF3">
    <property type="entry name" value="SULFOQUINOVOSYL TRANSFERASE SQD2"/>
    <property type="match status" value="1"/>
</dbReference>
<evidence type="ECO:0000256" key="1">
    <source>
        <dbReference type="ARBA" id="ARBA00021292"/>
    </source>
</evidence>
<organism evidence="5 6">
    <name type="scientific">Brevibacterium paucivorans</name>
    <dbReference type="NCBI Taxonomy" id="170994"/>
    <lineage>
        <taxon>Bacteria</taxon>
        <taxon>Bacillati</taxon>
        <taxon>Actinomycetota</taxon>
        <taxon>Actinomycetes</taxon>
        <taxon>Micrococcales</taxon>
        <taxon>Brevibacteriaceae</taxon>
        <taxon>Brevibacterium</taxon>
    </lineage>
</organism>
<sequence length="393" mass="42404">MDAPAFCRWSLCVKLAVICDYSLRYTGGAQTALMAQVRAWSQQFPVVLIAPDVPRTHLSGVTAVRPPRGVRSLELPVVRANPVVHAWMRRTLKQHQAQAVMVHSEFGLAASAVAQAKQLGLPSLHTVHTFFWRAPLIAQPFAPVARGFHRLVTGLEQPRVRLADRPLDSALRGMTLALARQADAVISPSAHQGERLRSAGLDNVSVVSNVAEVVPGERSLVPRTPLKLLWVGRFAPEKRLDVAIDAVRLARRRGAHVELTVAGGEPPRGVNDPFIHFCGVVPHERVVDLIDDAHATLLTSCGFDNQPMVILESAARGRPTLVCDPVLATEFGGAVVGSAGNTATDLADTIVACAQAPETIVRAGREAKLLARESSPRAHVKNLQNVISRINMS</sequence>
<evidence type="ECO:0000256" key="3">
    <source>
        <dbReference type="ARBA" id="ARBA00022679"/>
    </source>
</evidence>
<dbReference type="InterPro" id="IPR028098">
    <property type="entry name" value="Glyco_trans_4-like_N"/>
</dbReference>
<dbReference type="AlphaFoldDB" id="A0A2N6VPW9"/>
<dbReference type="InterPro" id="IPR050194">
    <property type="entry name" value="Glycosyltransferase_grp1"/>
</dbReference>
<gene>
    <name evidence="5" type="ORF">CJ199_02005</name>
</gene>
<dbReference type="GO" id="GO:1901137">
    <property type="term" value="P:carbohydrate derivative biosynthetic process"/>
    <property type="evidence" value="ECO:0007669"/>
    <property type="project" value="UniProtKB-ARBA"/>
</dbReference>
<proteinExistence type="predicted"/>
<protein>
    <recommendedName>
        <fullName evidence="1">D-inositol 3-phosphate glycosyltransferase</fullName>
    </recommendedName>
</protein>
<dbReference type="Proteomes" id="UP000235598">
    <property type="component" value="Unassembled WGS sequence"/>
</dbReference>
<dbReference type="SUPFAM" id="SSF53756">
    <property type="entry name" value="UDP-Glycosyltransferase/glycogen phosphorylase"/>
    <property type="match status" value="1"/>
</dbReference>
<evidence type="ECO:0000313" key="6">
    <source>
        <dbReference type="Proteomes" id="UP000235598"/>
    </source>
</evidence>
<dbReference type="PANTHER" id="PTHR45947">
    <property type="entry name" value="SULFOQUINOVOSYL TRANSFERASE SQD2"/>
    <property type="match status" value="1"/>
</dbReference>
<keyword evidence="3 5" id="KW-0808">Transferase</keyword>
<accession>A0A2N6VPW9</accession>
<dbReference type="Gene3D" id="3.40.50.2000">
    <property type="entry name" value="Glycogen Phosphorylase B"/>
    <property type="match status" value="2"/>
</dbReference>
<dbReference type="CDD" id="cd03801">
    <property type="entry name" value="GT4_PimA-like"/>
    <property type="match status" value="1"/>
</dbReference>
<evidence type="ECO:0000259" key="4">
    <source>
        <dbReference type="Pfam" id="PF13439"/>
    </source>
</evidence>
<evidence type="ECO:0000313" key="5">
    <source>
        <dbReference type="EMBL" id="PMD06180.1"/>
    </source>
</evidence>
<dbReference type="Pfam" id="PF13439">
    <property type="entry name" value="Glyco_transf_4"/>
    <property type="match status" value="1"/>
</dbReference>
<dbReference type="EMBL" id="PNHK01000001">
    <property type="protein sequence ID" value="PMD06180.1"/>
    <property type="molecule type" value="Genomic_DNA"/>
</dbReference>
<dbReference type="OrthoDB" id="9802525at2"/>
<dbReference type="GO" id="GO:0016757">
    <property type="term" value="F:glycosyltransferase activity"/>
    <property type="evidence" value="ECO:0007669"/>
    <property type="project" value="UniProtKB-KW"/>
</dbReference>
<feature type="domain" description="Glycosyltransferase subfamily 4-like N-terminal" evidence="4">
    <location>
        <begin position="27"/>
        <end position="209"/>
    </location>
</feature>
<name>A0A2N6VPW9_9MICO</name>
<comment type="caution">
    <text evidence="5">The sequence shown here is derived from an EMBL/GenBank/DDBJ whole genome shotgun (WGS) entry which is preliminary data.</text>
</comment>
<evidence type="ECO:0000256" key="2">
    <source>
        <dbReference type="ARBA" id="ARBA00022676"/>
    </source>
</evidence>
<keyword evidence="2" id="KW-0328">Glycosyltransferase</keyword>
<reference evidence="5 6" key="1">
    <citation type="submission" date="2017-09" db="EMBL/GenBank/DDBJ databases">
        <title>Bacterial strain isolated from the female urinary microbiota.</title>
        <authorList>
            <person name="Thomas-White K."/>
            <person name="Kumar N."/>
            <person name="Forster S."/>
            <person name="Putonti C."/>
            <person name="Lawley T."/>
            <person name="Wolfe A.J."/>
        </authorList>
    </citation>
    <scope>NUCLEOTIDE SEQUENCE [LARGE SCALE GENOMIC DNA]</scope>
    <source>
        <strain evidence="5 6">UMB1301</strain>
    </source>
</reference>